<feature type="domain" description="Glycosyl hydrolase family 32 N-terminal" evidence="6">
    <location>
        <begin position="38"/>
        <end position="343"/>
    </location>
</feature>
<dbReference type="UniPathway" id="UPA00238"/>
<dbReference type="EC" id="3.2.1.26" evidence="4"/>
<evidence type="ECO:0000256" key="4">
    <source>
        <dbReference type="RuleBase" id="RU362110"/>
    </source>
</evidence>
<comment type="catalytic activity">
    <reaction evidence="4">
        <text>Hydrolysis of terminal non-reducing beta-D-fructofuranoside residues in beta-D-fructofuranosides.</text>
        <dbReference type="EC" id="3.2.1.26"/>
    </reaction>
</comment>
<evidence type="ECO:0000256" key="1">
    <source>
        <dbReference type="ARBA" id="ARBA00009902"/>
    </source>
</evidence>
<dbReference type="CDD" id="cd18623">
    <property type="entry name" value="GH32_ScrB-like"/>
    <property type="match status" value="1"/>
</dbReference>
<evidence type="ECO:0000256" key="3">
    <source>
        <dbReference type="ARBA" id="ARBA00023295"/>
    </source>
</evidence>
<evidence type="ECO:0000256" key="2">
    <source>
        <dbReference type="ARBA" id="ARBA00022801"/>
    </source>
</evidence>
<dbReference type="PANTHER" id="PTHR43101">
    <property type="entry name" value="BETA-FRUCTOSIDASE"/>
    <property type="match status" value="1"/>
</dbReference>
<feature type="domain" description="Glycosyl hydrolase family 32 C-terminal" evidence="7">
    <location>
        <begin position="418"/>
        <end position="470"/>
    </location>
</feature>
<name>A0A3G4V899_9VIBR</name>
<keyword evidence="5" id="KW-0119">Carbohydrate metabolism</keyword>
<evidence type="ECO:0000313" key="9">
    <source>
        <dbReference type="Proteomes" id="UP000279760"/>
    </source>
</evidence>
<dbReference type="InterPro" id="IPR051214">
    <property type="entry name" value="GH32_Enzymes"/>
</dbReference>
<dbReference type="Proteomes" id="UP000279760">
    <property type="component" value="Chromosome 1"/>
</dbReference>
<dbReference type="SUPFAM" id="SSF49899">
    <property type="entry name" value="Concanavalin A-like lectins/glucanases"/>
    <property type="match status" value="1"/>
</dbReference>
<evidence type="ECO:0000313" key="8">
    <source>
        <dbReference type="EMBL" id="AYV21003.1"/>
    </source>
</evidence>
<comment type="subcellular location">
    <subcellularLocation>
        <location evidence="5">Cytoplasm</location>
    </subcellularLocation>
</comment>
<dbReference type="Gene3D" id="2.60.120.560">
    <property type="entry name" value="Exo-inulinase, domain 1"/>
    <property type="match status" value="1"/>
</dbReference>
<dbReference type="SUPFAM" id="SSF75005">
    <property type="entry name" value="Arabinanase/levansucrase/invertase"/>
    <property type="match status" value="1"/>
</dbReference>
<dbReference type="EMBL" id="CP033577">
    <property type="protein sequence ID" value="AYV21003.1"/>
    <property type="molecule type" value="Genomic_DNA"/>
</dbReference>
<proteinExistence type="inferred from homology"/>
<comment type="function">
    <text evidence="5">Enables the bacterium to metabolize sucrose as a sole carbon source.</text>
</comment>
<keyword evidence="2 4" id="KW-0378">Hydrolase</keyword>
<keyword evidence="3 4" id="KW-0326">Glycosidase</keyword>
<dbReference type="SMART" id="SM00640">
    <property type="entry name" value="Glyco_32"/>
    <property type="match status" value="1"/>
</dbReference>
<comment type="pathway">
    <text evidence="5">Glycan biosynthesis; sucrose metabolism.</text>
</comment>
<dbReference type="Pfam" id="PF08244">
    <property type="entry name" value="Glyco_hydro_32C"/>
    <property type="match status" value="1"/>
</dbReference>
<keyword evidence="5" id="KW-0963">Cytoplasm</keyword>
<evidence type="ECO:0000259" key="6">
    <source>
        <dbReference type="Pfam" id="PF00251"/>
    </source>
</evidence>
<reference evidence="8 9" key="1">
    <citation type="submission" date="2018-11" db="EMBL/GenBank/DDBJ databases">
        <title>Complete Genome Sequence of Vbrio mediterranei 117-T6: a Potential Pathogen Bacteria Isolated from the Conchocelis of Pyropia.</title>
        <authorList>
            <person name="Liu Q."/>
        </authorList>
    </citation>
    <scope>NUCLEOTIDE SEQUENCE [LARGE SCALE GENOMIC DNA]</scope>
    <source>
        <strain evidence="8 9">117-T6</strain>
    </source>
</reference>
<comment type="similarity">
    <text evidence="1 4">Belongs to the glycosyl hydrolase 32 family.</text>
</comment>
<gene>
    <name evidence="8" type="ORF">ECB94_06620</name>
</gene>
<dbReference type="Gene3D" id="2.115.10.20">
    <property type="entry name" value="Glycosyl hydrolase domain, family 43"/>
    <property type="match status" value="1"/>
</dbReference>
<organism evidence="8 9">
    <name type="scientific">Vibrio mediterranei</name>
    <dbReference type="NCBI Taxonomy" id="689"/>
    <lineage>
        <taxon>Bacteria</taxon>
        <taxon>Pseudomonadati</taxon>
        <taxon>Pseudomonadota</taxon>
        <taxon>Gammaproteobacteria</taxon>
        <taxon>Vibrionales</taxon>
        <taxon>Vibrionaceae</taxon>
        <taxon>Vibrio</taxon>
    </lineage>
</organism>
<dbReference type="InterPro" id="IPR013189">
    <property type="entry name" value="Glyco_hydro_32_C"/>
</dbReference>
<accession>A0A3G4V899</accession>
<dbReference type="InterPro" id="IPR013148">
    <property type="entry name" value="Glyco_hydro_32_N"/>
</dbReference>
<protein>
    <recommendedName>
        <fullName evidence="4">Sucrose-6-phosphate hydrolase</fullName>
        <ecNumber evidence="4">3.2.1.26</ecNumber>
    </recommendedName>
    <alternativeName>
        <fullName evidence="5">Invertase</fullName>
    </alternativeName>
</protein>
<dbReference type="GO" id="GO:0004564">
    <property type="term" value="F:beta-fructofuranosidase activity"/>
    <property type="evidence" value="ECO:0007669"/>
    <property type="project" value="UniProtKB-EC"/>
</dbReference>
<dbReference type="InterPro" id="IPR018053">
    <property type="entry name" value="Glyco_hydro_32_AS"/>
</dbReference>
<dbReference type="InterPro" id="IPR023296">
    <property type="entry name" value="Glyco_hydro_beta-prop_sf"/>
</dbReference>
<dbReference type="InterPro" id="IPR001362">
    <property type="entry name" value="Glyco_hydro_32"/>
</dbReference>
<dbReference type="PANTHER" id="PTHR43101:SF1">
    <property type="entry name" value="BETA-FRUCTOSIDASE"/>
    <property type="match status" value="1"/>
</dbReference>
<dbReference type="AlphaFoldDB" id="A0A3G4V899"/>
<evidence type="ECO:0000256" key="5">
    <source>
        <dbReference type="RuleBase" id="RU365015"/>
    </source>
</evidence>
<evidence type="ECO:0000259" key="7">
    <source>
        <dbReference type="Pfam" id="PF08244"/>
    </source>
</evidence>
<dbReference type="NCBIfam" id="TIGR01322">
    <property type="entry name" value="scrB_fam"/>
    <property type="match status" value="1"/>
</dbReference>
<sequence length="476" mass="53833">MGGFGVFMTDSQYFLRTIQSLLNAPKHGEHDPYRPVWHFAPRIGLLNDPNGLSFFNGEYHLFYQWNPLKCEHGAKAWGLATSSDLIHWQHKPLALAPTEDYEISGCYSGSAIEVDGKLELFYTGNVKYPKGGRTAYQCRAQLDEQGTVTKLGPVLSLPDGYSGHVRDPKVWKRGNHYYMVLGAEDLQRRGVVILYRSTDLHQWEKCGDIYGTDINGKQDANFMLECPDLFALDGCDVMITCPKTWIDIEGKATETFDVEVTLGELDYHQALYNATGSRLMDHGFDFYAPQTFEDNKGRRILFGWMGKPDEFEPYQPTIEYGWIHQMTCPRRLTILNGELLQQPVEELTTLRRNPQSGTCLSTALVGLSAELLLQDIDGATITIELSDDLSMLVTPSSITTRRKNLKTGLWEDRAWKGKASSLQLMRDHSCVEVFINDGKAVMTSRLFGQASSSELQCGFRFESDKAVSYQHWTLEV</sequence>
<dbReference type="PROSITE" id="PS00609">
    <property type="entry name" value="GLYCOSYL_HYDROL_F32"/>
    <property type="match status" value="1"/>
</dbReference>
<dbReference type="InterPro" id="IPR006232">
    <property type="entry name" value="Suc6P_hydrolase"/>
</dbReference>
<dbReference type="InterPro" id="IPR013320">
    <property type="entry name" value="ConA-like_dom_sf"/>
</dbReference>
<dbReference type="Pfam" id="PF00251">
    <property type="entry name" value="Glyco_hydro_32N"/>
    <property type="match status" value="1"/>
</dbReference>
<dbReference type="GO" id="GO:0005737">
    <property type="term" value="C:cytoplasm"/>
    <property type="evidence" value="ECO:0007669"/>
    <property type="project" value="UniProtKB-SubCell"/>
</dbReference>
<dbReference type="GO" id="GO:0005985">
    <property type="term" value="P:sucrose metabolic process"/>
    <property type="evidence" value="ECO:0007669"/>
    <property type="project" value="UniProtKB-UniPathway"/>
</dbReference>